<dbReference type="CDD" id="cd06170">
    <property type="entry name" value="LuxR_C_like"/>
    <property type="match status" value="1"/>
</dbReference>
<dbReference type="Pfam" id="PF00196">
    <property type="entry name" value="GerE"/>
    <property type="match status" value="1"/>
</dbReference>
<keyword evidence="3" id="KW-1185">Reference proteome</keyword>
<dbReference type="InterPro" id="IPR027417">
    <property type="entry name" value="P-loop_NTPase"/>
</dbReference>
<dbReference type="GO" id="GO:0004674">
    <property type="term" value="F:protein serine/threonine kinase activity"/>
    <property type="evidence" value="ECO:0007669"/>
    <property type="project" value="UniProtKB-KW"/>
</dbReference>
<protein>
    <submittedName>
        <fullName evidence="2">Non-specific serine/threonine protein kinase</fullName>
    </submittedName>
</protein>
<dbReference type="PRINTS" id="PR00038">
    <property type="entry name" value="HTHLUXR"/>
</dbReference>
<dbReference type="InterPro" id="IPR036388">
    <property type="entry name" value="WH-like_DNA-bd_sf"/>
</dbReference>
<dbReference type="AlphaFoldDB" id="A0A543CW37"/>
<dbReference type="InterPro" id="IPR016032">
    <property type="entry name" value="Sig_transdc_resp-reg_C-effctor"/>
</dbReference>
<dbReference type="Pfam" id="PF00931">
    <property type="entry name" value="NB-ARC"/>
    <property type="match status" value="1"/>
</dbReference>
<sequence>MGGLPTEAMEIIGRRLEVSEAKRLLAESRLLMLTGVGGVGKTRLALRVAADVQRAFADGAWFVELASLHDEELLARTVSTALGSRDQSARPSAETLAEHLRDKRLLLVLDNCEHLLDACAVLVSRLLPAAPGLRVLATSREPLSAIGETVLVVPPLTVPTRRKDRAVGELNRVEAVRLFTERARAAVPGFTVDAANGPAVARLCRRLEGIPLAIELAAVRIRTLSLDEILDRLDDRYRFLTDGDRTALPRHRTLRATVEWSFELCSPAERLMWERLSVFSGGFELSAAEHVCAGGPIRPEHVLDLLAGLADKSIVTWDAHGRYGMLETLREYGRERLAAREGEAVPRGRHRDHYQRLVEQADRGWFGPDQEAWITGVRRELPNIRTALDHCLREPGEARAGMRIAAMMHEYWVFLGAHTEARYWLDRALALTREAPAGPDRVEALAVNAAVTLLQGDMAGGPPLLDECRAEARRLGGDATSDALVAQYTGLISLFRGDLEDAMAALETAIERFDADRDRNDLFLAVLFCSMAATLLGHERAGAIAADCLRRAEEARAGWAVSWGKWAVGFEAWWSGDAGHAIACFREGLRHQYSLDDRWGPAWNLESLGWATATEGRGPRRAARLLGAAESARQAIGVELPGFRPYADLHDRSEARLRAELGDGAYAAAFRAGRDLDFAAAIAFALEEDQNAPGTAARPASVVRLTPRETEVAALVAEGLTNRQVATRLAVTRRTAESHVEKILTKLGLTSRTQIAIWVMEQAAVRR</sequence>
<dbReference type="Gene3D" id="1.10.10.10">
    <property type="entry name" value="Winged helix-like DNA-binding domain superfamily/Winged helix DNA-binding domain"/>
    <property type="match status" value="1"/>
</dbReference>
<keyword evidence="2" id="KW-0808">Transferase</keyword>
<dbReference type="GO" id="GO:0006355">
    <property type="term" value="P:regulation of DNA-templated transcription"/>
    <property type="evidence" value="ECO:0007669"/>
    <property type="project" value="InterPro"/>
</dbReference>
<keyword evidence="2" id="KW-0418">Kinase</keyword>
<dbReference type="PRINTS" id="PR00364">
    <property type="entry name" value="DISEASERSIST"/>
</dbReference>
<dbReference type="PANTHER" id="PTHR47691">
    <property type="entry name" value="REGULATOR-RELATED"/>
    <property type="match status" value="1"/>
</dbReference>
<evidence type="ECO:0000259" key="1">
    <source>
        <dbReference type="PROSITE" id="PS50043"/>
    </source>
</evidence>
<evidence type="ECO:0000313" key="3">
    <source>
        <dbReference type="Proteomes" id="UP000316096"/>
    </source>
</evidence>
<dbReference type="Gene3D" id="3.40.50.300">
    <property type="entry name" value="P-loop containing nucleotide triphosphate hydrolases"/>
    <property type="match status" value="1"/>
</dbReference>
<comment type="caution">
    <text evidence="2">The sequence shown here is derived from an EMBL/GenBank/DDBJ whole genome shotgun (WGS) entry which is preliminary data.</text>
</comment>
<organism evidence="2 3">
    <name type="scientific">Actinoallomurus bryophytorum</name>
    <dbReference type="NCBI Taxonomy" id="1490222"/>
    <lineage>
        <taxon>Bacteria</taxon>
        <taxon>Bacillati</taxon>
        <taxon>Actinomycetota</taxon>
        <taxon>Actinomycetes</taxon>
        <taxon>Streptosporangiales</taxon>
        <taxon>Thermomonosporaceae</taxon>
        <taxon>Actinoallomurus</taxon>
    </lineage>
</organism>
<dbReference type="PROSITE" id="PS50043">
    <property type="entry name" value="HTH_LUXR_2"/>
    <property type="match status" value="1"/>
</dbReference>
<dbReference type="OrthoDB" id="3194665at2"/>
<reference evidence="2 3" key="1">
    <citation type="submission" date="2019-06" db="EMBL/GenBank/DDBJ databases">
        <title>Sequencing the genomes of 1000 actinobacteria strains.</title>
        <authorList>
            <person name="Klenk H.-P."/>
        </authorList>
    </citation>
    <scope>NUCLEOTIDE SEQUENCE [LARGE SCALE GENOMIC DNA]</scope>
    <source>
        <strain evidence="2 3">DSM 102200</strain>
    </source>
</reference>
<dbReference type="PANTHER" id="PTHR47691:SF3">
    <property type="entry name" value="HTH-TYPE TRANSCRIPTIONAL REGULATOR RV0890C-RELATED"/>
    <property type="match status" value="1"/>
</dbReference>
<accession>A0A543CW37</accession>
<dbReference type="SUPFAM" id="SSF52540">
    <property type="entry name" value="P-loop containing nucleoside triphosphate hydrolases"/>
    <property type="match status" value="1"/>
</dbReference>
<proteinExistence type="predicted"/>
<name>A0A543CW37_9ACTN</name>
<dbReference type="SUPFAM" id="SSF46894">
    <property type="entry name" value="C-terminal effector domain of the bipartite response regulators"/>
    <property type="match status" value="1"/>
</dbReference>
<dbReference type="GO" id="GO:0003677">
    <property type="term" value="F:DNA binding"/>
    <property type="evidence" value="ECO:0007669"/>
    <property type="project" value="InterPro"/>
</dbReference>
<dbReference type="EMBL" id="VFOZ01000001">
    <property type="protein sequence ID" value="TQM01315.1"/>
    <property type="molecule type" value="Genomic_DNA"/>
</dbReference>
<gene>
    <name evidence="2" type="ORF">FB559_7072</name>
</gene>
<dbReference type="GO" id="GO:0043531">
    <property type="term" value="F:ADP binding"/>
    <property type="evidence" value="ECO:0007669"/>
    <property type="project" value="InterPro"/>
</dbReference>
<evidence type="ECO:0000313" key="2">
    <source>
        <dbReference type="EMBL" id="TQM01315.1"/>
    </source>
</evidence>
<keyword evidence="2" id="KW-0723">Serine/threonine-protein kinase</keyword>
<dbReference type="InterPro" id="IPR000792">
    <property type="entry name" value="Tscrpt_reg_LuxR_C"/>
</dbReference>
<dbReference type="InterPro" id="IPR002182">
    <property type="entry name" value="NB-ARC"/>
</dbReference>
<feature type="domain" description="HTH luxR-type" evidence="1">
    <location>
        <begin position="698"/>
        <end position="763"/>
    </location>
</feature>
<dbReference type="Proteomes" id="UP000316096">
    <property type="component" value="Unassembled WGS sequence"/>
</dbReference>
<dbReference type="SMART" id="SM00421">
    <property type="entry name" value="HTH_LUXR"/>
    <property type="match status" value="1"/>
</dbReference>